<dbReference type="EMBL" id="LFMY01000010">
    <property type="protein sequence ID" value="OKL58011.1"/>
    <property type="molecule type" value="Genomic_DNA"/>
</dbReference>
<sequence length="117" mass="11819">MKFEIVSVVAFALSVAAFPPSPGKAQGSLSITEAKAKCPGGEIACCQNYEDIEGDGVLGNLLAKGLLNNLLGVGDSACAKTTLIDNLNILGFTTEDDNGVTCVSTTACCSGDSCVAI</sequence>
<dbReference type="RefSeq" id="XP_020118132.1">
    <property type="nucleotide sequence ID" value="XM_020269124.1"/>
</dbReference>
<dbReference type="GeneID" id="31006561"/>
<organism evidence="3 4">
    <name type="scientific">Talaromyces atroroseus</name>
    <dbReference type="NCBI Taxonomy" id="1441469"/>
    <lineage>
        <taxon>Eukaryota</taxon>
        <taxon>Fungi</taxon>
        <taxon>Dikarya</taxon>
        <taxon>Ascomycota</taxon>
        <taxon>Pezizomycotina</taxon>
        <taxon>Eurotiomycetes</taxon>
        <taxon>Eurotiomycetidae</taxon>
        <taxon>Eurotiales</taxon>
        <taxon>Trichocomaceae</taxon>
        <taxon>Talaromyces</taxon>
        <taxon>Talaromyces sect. Trachyspermi</taxon>
    </lineage>
</organism>
<dbReference type="Proteomes" id="UP000214365">
    <property type="component" value="Unassembled WGS sequence"/>
</dbReference>
<feature type="signal peptide" evidence="2">
    <location>
        <begin position="1"/>
        <end position="17"/>
    </location>
</feature>
<protein>
    <recommendedName>
        <fullName evidence="5">Hydrophobin</fullName>
    </recommendedName>
</protein>
<dbReference type="GO" id="GO:0009277">
    <property type="term" value="C:fungal-type cell wall"/>
    <property type="evidence" value="ECO:0007669"/>
    <property type="project" value="InterPro"/>
</dbReference>
<dbReference type="AlphaFoldDB" id="A0A225AAL1"/>
<reference evidence="3 4" key="1">
    <citation type="submission" date="2015-06" db="EMBL/GenBank/DDBJ databases">
        <title>Talaromyces atroroseus IBT 11181 draft genome.</title>
        <authorList>
            <person name="Rasmussen K.B."/>
            <person name="Rasmussen S."/>
            <person name="Petersen B."/>
            <person name="Sicheritz-Ponten T."/>
            <person name="Mortensen U.H."/>
            <person name="Thrane U."/>
        </authorList>
    </citation>
    <scope>NUCLEOTIDE SEQUENCE [LARGE SCALE GENOMIC DNA]</scope>
    <source>
        <strain evidence="3 4">IBT 11181</strain>
    </source>
</reference>
<dbReference type="OrthoDB" id="4468925at2759"/>
<gene>
    <name evidence="3" type="ORF">UA08_06806</name>
</gene>
<dbReference type="GO" id="GO:0005199">
    <property type="term" value="F:structural constituent of cell wall"/>
    <property type="evidence" value="ECO:0007669"/>
    <property type="project" value="InterPro"/>
</dbReference>
<dbReference type="STRING" id="1441469.A0A225AAL1"/>
<accession>A0A225AAL1</accession>
<evidence type="ECO:0000313" key="4">
    <source>
        <dbReference type="Proteomes" id="UP000214365"/>
    </source>
</evidence>
<keyword evidence="1" id="KW-1015">Disulfide bond</keyword>
<evidence type="ECO:0000256" key="2">
    <source>
        <dbReference type="SAM" id="SignalP"/>
    </source>
</evidence>
<keyword evidence="2" id="KW-0732">Signal</keyword>
<feature type="chain" id="PRO_5012420443" description="Hydrophobin" evidence="2">
    <location>
        <begin position="18"/>
        <end position="117"/>
    </location>
</feature>
<keyword evidence="4" id="KW-1185">Reference proteome</keyword>
<dbReference type="SMART" id="SM00075">
    <property type="entry name" value="HYDRO"/>
    <property type="match status" value="1"/>
</dbReference>
<evidence type="ECO:0000313" key="3">
    <source>
        <dbReference type="EMBL" id="OKL58011.1"/>
    </source>
</evidence>
<dbReference type="InterPro" id="IPR001338">
    <property type="entry name" value="Class_I_Hydrophobin"/>
</dbReference>
<evidence type="ECO:0008006" key="5">
    <source>
        <dbReference type="Google" id="ProtNLM"/>
    </source>
</evidence>
<name>A0A225AAL1_TALAT</name>
<proteinExistence type="predicted"/>
<evidence type="ECO:0000256" key="1">
    <source>
        <dbReference type="ARBA" id="ARBA00023157"/>
    </source>
</evidence>
<comment type="caution">
    <text evidence="3">The sequence shown here is derived from an EMBL/GenBank/DDBJ whole genome shotgun (WGS) entry which is preliminary data.</text>
</comment>